<sequence length="52" mass="5643">MDVAGLKLPDWRAIQTREYEVWDDADLRIDTSTTSPHSAAALILAAISSGTI</sequence>
<dbReference type="EMBL" id="JAAXOP010000016">
    <property type="protein sequence ID" value="NKY53262.1"/>
    <property type="molecule type" value="Genomic_DNA"/>
</dbReference>
<protein>
    <submittedName>
        <fullName evidence="1">Uncharacterized protein</fullName>
    </submittedName>
</protein>
<evidence type="ECO:0000313" key="1">
    <source>
        <dbReference type="EMBL" id="NKY53262.1"/>
    </source>
</evidence>
<dbReference type="AlphaFoldDB" id="A0A846Y5S8"/>
<comment type="caution">
    <text evidence="1">The sequence shown here is derived from an EMBL/GenBank/DDBJ whole genome shotgun (WGS) entry which is preliminary data.</text>
</comment>
<dbReference type="RefSeq" id="WP_157102953.1">
    <property type="nucleotide sequence ID" value="NZ_JAAXOP010000016.1"/>
</dbReference>
<gene>
    <name evidence="1" type="ORF">HGA08_23985</name>
</gene>
<keyword evidence="2" id="KW-1185">Reference proteome</keyword>
<organism evidence="1 2">
    <name type="scientific">Nocardia vermiculata</name>
    <dbReference type="NCBI Taxonomy" id="257274"/>
    <lineage>
        <taxon>Bacteria</taxon>
        <taxon>Bacillati</taxon>
        <taxon>Actinomycetota</taxon>
        <taxon>Actinomycetes</taxon>
        <taxon>Mycobacteriales</taxon>
        <taxon>Nocardiaceae</taxon>
        <taxon>Nocardia</taxon>
    </lineage>
</organism>
<reference evidence="1 2" key="1">
    <citation type="submission" date="2020-04" db="EMBL/GenBank/DDBJ databases">
        <title>MicrobeNet Type strains.</title>
        <authorList>
            <person name="Nicholson A.C."/>
        </authorList>
    </citation>
    <scope>NUCLEOTIDE SEQUENCE [LARGE SCALE GENOMIC DNA]</scope>
    <source>
        <strain evidence="1 2">JCM 12354</strain>
    </source>
</reference>
<accession>A0A846Y5S8</accession>
<proteinExistence type="predicted"/>
<dbReference type="Proteomes" id="UP000565711">
    <property type="component" value="Unassembled WGS sequence"/>
</dbReference>
<name>A0A846Y5S8_9NOCA</name>
<evidence type="ECO:0000313" key="2">
    <source>
        <dbReference type="Proteomes" id="UP000565711"/>
    </source>
</evidence>